<sequence length="371" mass="39323">MTAGMVSGEDATHTPRMHSVTNAVALEQNDDRCRWFRSNSVGLDCGQRTKAQSWRAEARRRAAQAARDGWSGSGESAWRREGWRRKGPGRVRVTARCSPWAQLGRRKAGGASSACGSELRRISMVTGGGGGDSDRETVGIGGEGGGEGGGVGGGGYRGGNRRGRGCGRRIAAAGGGSSALLGLGEERKGRRDREGNGAGERRVSARGSRGPARCWHTCSFPSDPAQAAAVARRPACLARGATAAHAVAPRATKAPPCWPACLVGRLCLARPCARPSPRPAMAQERDGESERGTGEGGKCRKEQMREDGTMQGFFFHMFANEASASGDRVVCLGSGIEHLTRFKNLNGRFENLEIYVKLRVGATLAFYLHVV</sequence>
<evidence type="ECO:0000313" key="2">
    <source>
        <dbReference type="EMBL" id="RLN16977.1"/>
    </source>
</evidence>
<gene>
    <name evidence="2" type="ORF">C2845_PM02G21110</name>
</gene>
<feature type="region of interest" description="Disordered" evidence="1">
    <location>
        <begin position="276"/>
        <end position="301"/>
    </location>
</feature>
<feature type="compositionally biased region" description="Basic and acidic residues" evidence="1">
    <location>
        <begin position="283"/>
        <end position="301"/>
    </location>
</feature>
<comment type="caution">
    <text evidence="2">The sequence shown here is derived from an EMBL/GenBank/DDBJ whole genome shotgun (WGS) entry which is preliminary data.</text>
</comment>
<proteinExistence type="predicted"/>
<dbReference type="Proteomes" id="UP000275267">
    <property type="component" value="Unassembled WGS sequence"/>
</dbReference>
<keyword evidence="3" id="KW-1185">Reference proteome</keyword>
<evidence type="ECO:0000256" key="1">
    <source>
        <dbReference type="SAM" id="MobiDB-lite"/>
    </source>
</evidence>
<organism evidence="2 3">
    <name type="scientific">Panicum miliaceum</name>
    <name type="common">Proso millet</name>
    <name type="synonym">Broomcorn millet</name>
    <dbReference type="NCBI Taxonomy" id="4540"/>
    <lineage>
        <taxon>Eukaryota</taxon>
        <taxon>Viridiplantae</taxon>
        <taxon>Streptophyta</taxon>
        <taxon>Embryophyta</taxon>
        <taxon>Tracheophyta</taxon>
        <taxon>Spermatophyta</taxon>
        <taxon>Magnoliopsida</taxon>
        <taxon>Liliopsida</taxon>
        <taxon>Poales</taxon>
        <taxon>Poaceae</taxon>
        <taxon>PACMAD clade</taxon>
        <taxon>Panicoideae</taxon>
        <taxon>Panicodae</taxon>
        <taxon>Paniceae</taxon>
        <taxon>Panicinae</taxon>
        <taxon>Panicum</taxon>
        <taxon>Panicum sect. Panicum</taxon>
    </lineage>
</organism>
<protein>
    <submittedName>
        <fullName evidence="2">Uncharacterized protein</fullName>
    </submittedName>
</protein>
<reference evidence="3" key="1">
    <citation type="journal article" date="2019" name="Nat. Commun.">
        <title>The genome of broomcorn millet.</title>
        <authorList>
            <person name="Zou C."/>
            <person name="Miki D."/>
            <person name="Li D."/>
            <person name="Tang Q."/>
            <person name="Xiao L."/>
            <person name="Rajput S."/>
            <person name="Deng P."/>
            <person name="Jia W."/>
            <person name="Huang R."/>
            <person name="Zhang M."/>
            <person name="Sun Y."/>
            <person name="Hu J."/>
            <person name="Fu X."/>
            <person name="Schnable P.S."/>
            <person name="Li F."/>
            <person name="Zhang H."/>
            <person name="Feng B."/>
            <person name="Zhu X."/>
            <person name="Liu R."/>
            <person name="Schnable J.C."/>
            <person name="Zhu J.-K."/>
            <person name="Zhang H."/>
        </authorList>
    </citation>
    <scope>NUCLEOTIDE SEQUENCE [LARGE SCALE GENOMIC DNA]</scope>
</reference>
<dbReference type="AlphaFoldDB" id="A0A3L6S7N2"/>
<accession>A0A3L6S7N2</accession>
<feature type="compositionally biased region" description="Basic and acidic residues" evidence="1">
    <location>
        <begin position="184"/>
        <end position="203"/>
    </location>
</feature>
<dbReference type="OrthoDB" id="10675997at2759"/>
<feature type="region of interest" description="Disordered" evidence="1">
    <location>
        <begin position="181"/>
        <end position="208"/>
    </location>
</feature>
<dbReference type="EMBL" id="PQIB02000005">
    <property type="protein sequence ID" value="RLN16977.1"/>
    <property type="molecule type" value="Genomic_DNA"/>
</dbReference>
<evidence type="ECO:0000313" key="3">
    <source>
        <dbReference type="Proteomes" id="UP000275267"/>
    </source>
</evidence>
<feature type="region of interest" description="Disordered" evidence="1">
    <location>
        <begin position="64"/>
        <end position="83"/>
    </location>
</feature>
<name>A0A3L6S7N2_PANMI</name>